<evidence type="ECO:0000313" key="3">
    <source>
        <dbReference type="Proteomes" id="UP001150569"/>
    </source>
</evidence>
<evidence type="ECO:0000256" key="1">
    <source>
        <dbReference type="SAM" id="MobiDB-lite"/>
    </source>
</evidence>
<organism evidence="2 3">
    <name type="scientific">Tieghemiomyces parasiticus</name>
    <dbReference type="NCBI Taxonomy" id="78921"/>
    <lineage>
        <taxon>Eukaryota</taxon>
        <taxon>Fungi</taxon>
        <taxon>Fungi incertae sedis</taxon>
        <taxon>Zoopagomycota</taxon>
        <taxon>Kickxellomycotina</taxon>
        <taxon>Dimargaritomycetes</taxon>
        <taxon>Dimargaritales</taxon>
        <taxon>Dimargaritaceae</taxon>
        <taxon>Tieghemiomyces</taxon>
    </lineage>
</organism>
<evidence type="ECO:0000313" key="2">
    <source>
        <dbReference type="EMBL" id="KAJ1927706.1"/>
    </source>
</evidence>
<dbReference type="AlphaFoldDB" id="A0A9W8DX56"/>
<dbReference type="EMBL" id="JANBPT010000105">
    <property type="protein sequence ID" value="KAJ1927706.1"/>
    <property type="molecule type" value="Genomic_DNA"/>
</dbReference>
<gene>
    <name evidence="2" type="ORF">IWQ60_002678</name>
</gene>
<sequence length="69" mass="8059">RFVRHRWYRVWPEWKVVEADLRREIEAEKKQTLAATLEDGTDQVQHADGVRGFGQDIDLPECPGISHDT</sequence>
<accession>A0A9W8DX56</accession>
<feature type="non-terminal residue" evidence="2">
    <location>
        <position position="1"/>
    </location>
</feature>
<dbReference type="Proteomes" id="UP001150569">
    <property type="component" value="Unassembled WGS sequence"/>
</dbReference>
<keyword evidence="3" id="KW-1185">Reference proteome</keyword>
<protein>
    <submittedName>
        <fullName evidence="2">Uncharacterized protein</fullName>
    </submittedName>
</protein>
<name>A0A9W8DX56_9FUNG</name>
<reference evidence="2" key="1">
    <citation type="submission" date="2022-07" db="EMBL/GenBank/DDBJ databases">
        <title>Phylogenomic reconstructions and comparative analyses of Kickxellomycotina fungi.</title>
        <authorList>
            <person name="Reynolds N.K."/>
            <person name="Stajich J.E."/>
            <person name="Barry K."/>
            <person name="Grigoriev I.V."/>
            <person name="Crous P."/>
            <person name="Smith M.E."/>
        </authorList>
    </citation>
    <scope>NUCLEOTIDE SEQUENCE</scope>
    <source>
        <strain evidence="2">RSA 861</strain>
    </source>
</reference>
<proteinExistence type="predicted"/>
<comment type="caution">
    <text evidence="2">The sequence shown here is derived from an EMBL/GenBank/DDBJ whole genome shotgun (WGS) entry which is preliminary data.</text>
</comment>
<feature type="region of interest" description="Disordered" evidence="1">
    <location>
        <begin position="39"/>
        <end position="69"/>
    </location>
</feature>